<dbReference type="OrthoDB" id="9807950at2"/>
<dbReference type="Pfam" id="PF01312">
    <property type="entry name" value="Bac_export_2"/>
    <property type="match status" value="1"/>
</dbReference>
<dbReference type="InterPro" id="IPR029025">
    <property type="entry name" value="T3SS_substrate_exporter_C"/>
</dbReference>
<comment type="caution">
    <text evidence="15">The sequence shown here is derived from an EMBL/GenBank/DDBJ whole genome shotgun (WGS) entry which is preliminary data.</text>
</comment>
<evidence type="ECO:0000256" key="7">
    <source>
        <dbReference type="ARBA" id="ARBA00022795"/>
    </source>
</evidence>
<dbReference type="Gene3D" id="6.10.250.2080">
    <property type="match status" value="1"/>
</dbReference>
<keyword evidence="6 13" id="KW-0812">Transmembrane</keyword>
<name>A0A1I4QGF2_9HYPH</name>
<feature type="transmembrane region" description="Helical" evidence="13">
    <location>
        <begin position="94"/>
        <end position="112"/>
    </location>
</feature>
<evidence type="ECO:0000256" key="2">
    <source>
        <dbReference type="ARBA" id="ARBA00010690"/>
    </source>
</evidence>
<evidence type="ECO:0000256" key="13">
    <source>
        <dbReference type="RuleBase" id="RU364091"/>
    </source>
</evidence>
<dbReference type="GO" id="GO:0044780">
    <property type="term" value="P:bacterial-type flagellum assembly"/>
    <property type="evidence" value="ECO:0007669"/>
    <property type="project" value="InterPro"/>
</dbReference>
<dbReference type="NCBIfam" id="TIGR00328">
    <property type="entry name" value="flhB"/>
    <property type="match status" value="1"/>
</dbReference>
<evidence type="ECO:0000256" key="12">
    <source>
        <dbReference type="ARBA" id="ARBA00025078"/>
    </source>
</evidence>
<keyword evidence="15" id="KW-0966">Cell projection</keyword>
<evidence type="ECO:0000256" key="3">
    <source>
        <dbReference type="ARBA" id="ARBA00021622"/>
    </source>
</evidence>
<dbReference type="PRINTS" id="PR00950">
    <property type="entry name" value="TYPE3IMSPROT"/>
</dbReference>
<feature type="transmembrane region" description="Helical" evidence="13">
    <location>
        <begin position="34"/>
        <end position="52"/>
    </location>
</feature>
<dbReference type="EMBL" id="PJNW01000002">
    <property type="protein sequence ID" value="PKR90697.1"/>
    <property type="molecule type" value="Genomic_DNA"/>
</dbReference>
<protein>
    <recommendedName>
        <fullName evidence="3 13">Flagellar biosynthetic protein FlhB</fullName>
    </recommendedName>
</protein>
<evidence type="ECO:0000256" key="4">
    <source>
        <dbReference type="ARBA" id="ARBA00022448"/>
    </source>
</evidence>
<dbReference type="GO" id="GO:0009306">
    <property type="term" value="P:protein secretion"/>
    <property type="evidence" value="ECO:0007669"/>
    <property type="project" value="InterPro"/>
</dbReference>
<organism evidence="15 16">
    <name type="scientific">Pleomorphomonas diazotrophica</name>
    <dbReference type="NCBI Taxonomy" id="1166257"/>
    <lineage>
        <taxon>Bacteria</taxon>
        <taxon>Pseudomonadati</taxon>
        <taxon>Pseudomonadota</taxon>
        <taxon>Alphaproteobacteria</taxon>
        <taxon>Hyphomicrobiales</taxon>
        <taxon>Pleomorphomonadaceae</taxon>
        <taxon>Pleomorphomonas</taxon>
    </lineage>
</organism>
<dbReference type="AlphaFoldDB" id="A0A1I4QGF2"/>
<evidence type="ECO:0000313" key="16">
    <source>
        <dbReference type="Proteomes" id="UP000233491"/>
    </source>
</evidence>
<comment type="similarity">
    <text evidence="2 13">Belongs to the type III secretion exporter family.</text>
</comment>
<dbReference type="InterPro" id="IPR006136">
    <property type="entry name" value="FlhB"/>
</dbReference>
<keyword evidence="11 13" id="KW-1006">Bacterial flagellum protein export</keyword>
<dbReference type="InterPro" id="IPR006135">
    <property type="entry name" value="T3SS_substrate_exporter"/>
</dbReference>
<keyword evidence="4 13" id="KW-0813">Transport</keyword>
<dbReference type="PANTHER" id="PTHR30531">
    <property type="entry name" value="FLAGELLAR BIOSYNTHETIC PROTEIN FLHB"/>
    <property type="match status" value="1"/>
</dbReference>
<keyword evidence="5 13" id="KW-1003">Cell membrane</keyword>
<evidence type="ECO:0000256" key="9">
    <source>
        <dbReference type="ARBA" id="ARBA00022989"/>
    </source>
</evidence>
<evidence type="ECO:0000256" key="5">
    <source>
        <dbReference type="ARBA" id="ARBA00022475"/>
    </source>
</evidence>
<dbReference type="Proteomes" id="UP000233491">
    <property type="component" value="Unassembled WGS sequence"/>
</dbReference>
<evidence type="ECO:0000256" key="8">
    <source>
        <dbReference type="ARBA" id="ARBA00022927"/>
    </source>
</evidence>
<dbReference type="RefSeq" id="WP_101287961.1">
    <property type="nucleotide sequence ID" value="NZ_FOUQ01000001.1"/>
</dbReference>
<evidence type="ECO:0000256" key="14">
    <source>
        <dbReference type="SAM" id="MobiDB-lite"/>
    </source>
</evidence>
<dbReference type="PANTHER" id="PTHR30531:SF12">
    <property type="entry name" value="FLAGELLAR BIOSYNTHETIC PROTEIN FLHB"/>
    <property type="match status" value="1"/>
</dbReference>
<evidence type="ECO:0000256" key="10">
    <source>
        <dbReference type="ARBA" id="ARBA00023136"/>
    </source>
</evidence>
<keyword evidence="15" id="KW-0969">Cilium</keyword>
<keyword evidence="7 13" id="KW-1005">Bacterial flagellum biogenesis</keyword>
<keyword evidence="9 13" id="KW-1133">Transmembrane helix</keyword>
<feature type="compositionally biased region" description="Basic and acidic residues" evidence="14">
    <location>
        <begin position="7"/>
        <end position="24"/>
    </location>
</feature>
<keyword evidence="16" id="KW-1185">Reference proteome</keyword>
<dbReference type="Gene3D" id="3.40.1690.10">
    <property type="entry name" value="secretion proteins EscU"/>
    <property type="match status" value="1"/>
</dbReference>
<gene>
    <name evidence="13 15" type="primary">flhB</name>
    <name evidence="15" type="ORF">CXZ10_04880</name>
</gene>
<evidence type="ECO:0000256" key="6">
    <source>
        <dbReference type="ARBA" id="ARBA00022692"/>
    </source>
</evidence>
<keyword evidence="8 13" id="KW-0653">Protein transport</keyword>
<keyword evidence="15" id="KW-0282">Flagellum</keyword>
<accession>A0A1I4QGF2</accession>
<evidence type="ECO:0000256" key="11">
    <source>
        <dbReference type="ARBA" id="ARBA00023225"/>
    </source>
</evidence>
<evidence type="ECO:0000256" key="1">
    <source>
        <dbReference type="ARBA" id="ARBA00004651"/>
    </source>
</evidence>
<feature type="transmembrane region" description="Helical" evidence="13">
    <location>
        <begin position="188"/>
        <end position="214"/>
    </location>
</feature>
<comment type="subcellular location">
    <subcellularLocation>
        <location evidence="1">Cell membrane</location>
        <topology evidence="1">Multi-pass membrane protein</topology>
    </subcellularLocation>
</comment>
<keyword evidence="10 13" id="KW-0472">Membrane</keyword>
<evidence type="ECO:0000313" key="15">
    <source>
        <dbReference type="EMBL" id="PKR90697.1"/>
    </source>
</evidence>
<comment type="function">
    <text evidence="12 13">Required for formation of the rod structure in the basal body of the flagellar apparatus. Together with FliI and FliH, may constitute the export apparatus of flagellin.</text>
</comment>
<sequence>MSDEPEQDSKTEEATPKKTQDAIEKGNIAQSRELPVLFSLGAMLIVMVWVLGNGAARLASTLRGFLDNPGDVRLEQGQDAVLLLNAIGLEMGRFLVPAIVIFTVAGLAGAFVQNVPQVVFDRIKPELGRLSLAKGWKRLFGLQSLVEFGKALFKFSATALVVSIILKTEQHRMVNAMFSDPGALVDSTVGIAIHLLSAVCIATVLLVAADLIWARIQWRRNLRMTKQEVKDEFKNTEGDPLVKARMRSLARDRIRHRMMASVPRATLVLANPTHYAIALRYVYEEGGAPVVLAKGQDLVALKIREIAEENGIPVVEDKLLTRAMYGKVELDQMIPVEFYRAVAEIIYLLQVRSTDSHLPAIVNGHP</sequence>
<proteinExistence type="inferred from homology"/>
<reference evidence="15 16" key="1">
    <citation type="submission" date="2017-12" db="EMBL/GenBank/DDBJ databases">
        <title>Anaerobic carbon monoxide metabolism by Pleomorphomonas carboxyditropha sp. nov., a new mesophilic hydrogenogenic carboxidotroph.</title>
        <authorList>
            <person name="Esquivel-Elizondo S."/>
            <person name="Krajmalnik-Brown R."/>
        </authorList>
    </citation>
    <scope>NUCLEOTIDE SEQUENCE [LARGE SCALE GENOMIC DNA]</scope>
    <source>
        <strain evidence="15 16">R5-392</strain>
    </source>
</reference>
<feature type="region of interest" description="Disordered" evidence="14">
    <location>
        <begin position="1"/>
        <end position="25"/>
    </location>
</feature>
<dbReference type="GO" id="GO:0005886">
    <property type="term" value="C:plasma membrane"/>
    <property type="evidence" value="ECO:0007669"/>
    <property type="project" value="UniProtKB-SubCell"/>
</dbReference>
<dbReference type="SUPFAM" id="SSF160544">
    <property type="entry name" value="EscU C-terminal domain-like"/>
    <property type="match status" value="1"/>
</dbReference>
<feature type="transmembrane region" description="Helical" evidence="13">
    <location>
        <begin position="151"/>
        <end position="168"/>
    </location>
</feature>